<comment type="caution">
    <text evidence="1">The sequence shown here is derived from an EMBL/GenBank/DDBJ whole genome shotgun (WGS) entry which is preliminary data.</text>
</comment>
<dbReference type="InterPro" id="IPR009000">
    <property type="entry name" value="Transl_B-barrel_sf"/>
</dbReference>
<accession>A0ABS7S0B9</accession>
<protein>
    <submittedName>
        <fullName evidence="1">Alanyl-tRNA editing protein</fullName>
    </submittedName>
</protein>
<dbReference type="Gene3D" id="3.30.980.10">
    <property type="entry name" value="Threonyl-trna Synthetase, Chain A, domain 2"/>
    <property type="match status" value="1"/>
</dbReference>
<gene>
    <name evidence="1" type="ORF">ITX56_15360</name>
</gene>
<dbReference type="PANTHER" id="PTHR43462">
    <property type="entry name" value="ALANYL-TRNA EDITING PROTEIN"/>
    <property type="match status" value="1"/>
</dbReference>
<dbReference type="SUPFAM" id="SSF50447">
    <property type="entry name" value="Translation proteins"/>
    <property type="match status" value="1"/>
</dbReference>
<keyword evidence="2" id="KW-1185">Reference proteome</keyword>
<dbReference type="InterPro" id="IPR051335">
    <property type="entry name" value="Alanyl-tRNA_Editing_Enzymes"/>
</dbReference>
<dbReference type="SUPFAM" id="SSF55186">
    <property type="entry name" value="ThrRS/AlaRS common domain"/>
    <property type="match status" value="1"/>
</dbReference>
<dbReference type="PANTHER" id="PTHR43462:SF2">
    <property type="entry name" value="THREONYL AND ALANYL TRNA SYNTHETASE SECOND ADDITIONAL DOMAIN-CONTAINING PROTEIN"/>
    <property type="match status" value="1"/>
</dbReference>
<dbReference type="Proteomes" id="UP000706580">
    <property type="component" value="Unassembled WGS sequence"/>
</dbReference>
<evidence type="ECO:0000313" key="1">
    <source>
        <dbReference type="EMBL" id="MBZ0059164.1"/>
    </source>
</evidence>
<dbReference type="RefSeq" id="WP_223074984.1">
    <property type="nucleotide sequence ID" value="NZ_JADMNK010000008.1"/>
</dbReference>
<name>A0ABS7S0B9_9ENTR</name>
<dbReference type="EMBL" id="JADMNK010000008">
    <property type="protein sequence ID" value="MBZ0059164.1"/>
    <property type="molecule type" value="Genomic_DNA"/>
</dbReference>
<evidence type="ECO:0000313" key="2">
    <source>
        <dbReference type="Proteomes" id="UP000706580"/>
    </source>
</evidence>
<sequence>MTERLYYISDATEGHAKVVRCTSEPDGRYAVELERTLFHPQGGGQPADRGAIAGIAVEGVSLRGESVIHILAQPLAPGAVVEMQIDKSTRARHSRWHSAGHLIGYAGERFGWEPVKAHHWPGEGRITFIPREQQISMPDANALLAMIKGWQADNLLLYTDIEAGRRKVRFGDLPAYSCGGTHVKQLAETDGMQILGLKMKKGQLVVTYALHEQA</sequence>
<organism evidence="1 2">
    <name type="scientific">Leclercia barmai</name>
    <dbReference type="NCBI Taxonomy" id="2785629"/>
    <lineage>
        <taxon>Bacteria</taxon>
        <taxon>Pseudomonadati</taxon>
        <taxon>Pseudomonadota</taxon>
        <taxon>Gammaproteobacteria</taxon>
        <taxon>Enterobacterales</taxon>
        <taxon>Enterobacteriaceae</taxon>
        <taxon>Leclercia</taxon>
    </lineage>
</organism>
<proteinExistence type="predicted"/>
<reference evidence="1 2" key="1">
    <citation type="submission" date="2020-11" db="EMBL/GenBank/DDBJ databases">
        <title>Draft Genome of Enterobacter sp. strain EMC7.</title>
        <authorList>
            <person name="Barman P."/>
            <person name="Sinha S."/>
            <person name="Sen S."/>
            <person name="Chakraborty R."/>
        </authorList>
    </citation>
    <scope>NUCLEOTIDE SEQUENCE [LARGE SCALE GENOMIC DNA]</scope>
    <source>
        <strain evidence="1 2">EMC7</strain>
    </source>
</reference>
<dbReference type="InterPro" id="IPR018163">
    <property type="entry name" value="Thr/Ala-tRNA-synth_IIc_edit"/>
</dbReference>
<dbReference type="Gene3D" id="2.40.30.130">
    <property type="match status" value="1"/>
</dbReference>